<evidence type="ECO:0000313" key="2">
    <source>
        <dbReference type="Proteomes" id="UP000037460"/>
    </source>
</evidence>
<reference evidence="2" key="1">
    <citation type="journal article" date="2015" name="PLoS Genet.">
        <title>Genome Sequence and Transcriptome Analyses of Chrysochromulina tobin: Metabolic Tools for Enhanced Algal Fitness in the Prominent Order Prymnesiales (Haptophyceae).</title>
        <authorList>
            <person name="Hovde B.T."/>
            <person name="Deodato C.R."/>
            <person name="Hunsperger H.M."/>
            <person name="Ryken S.A."/>
            <person name="Yost W."/>
            <person name="Jha R.K."/>
            <person name="Patterson J."/>
            <person name="Monnat R.J. Jr."/>
            <person name="Barlow S.B."/>
            <person name="Starkenburg S.R."/>
            <person name="Cattolico R.A."/>
        </authorList>
    </citation>
    <scope>NUCLEOTIDE SEQUENCE</scope>
    <source>
        <strain evidence="2">CCMP291</strain>
    </source>
</reference>
<name>A0A0M0K1T1_9EUKA</name>
<organism evidence="1 2">
    <name type="scientific">Chrysochromulina tobinii</name>
    <dbReference type="NCBI Taxonomy" id="1460289"/>
    <lineage>
        <taxon>Eukaryota</taxon>
        <taxon>Haptista</taxon>
        <taxon>Haptophyta</taxon>
        <taxon>Prymnesiophyceae</taxon>
        <taxon>Prymnesiales</taxon>
        <taxon>Chrysochromulinaceae</taxon>
        <taxon>Chrysochromulina</taxon>
    </lineage>
</organism>
<dbReference type="EMBL" id="JWZX01001689">
    <property type="protein sequence ID" value="KOO32769.1"/>
    <property type="molecule type" value="Genomic_DNA"/>
</dbReference>
<dbReference type="AlphaFoldDB" id="A0A0M0K1T1"/>
<dbReference type="Proteomes" id="UP000037460">
    <property type="component" value="Unassembled WGS sequence"/>
</dbReference>
<dbReference type="OrthoDB" id="10460156at2759"/>
<comment type="caution">
    <text evidence="1">The sequence shown here is derived from an EMBL/GenBank/DDBJ whole genome shotgun (WGS) entry which is preliminary data.</text>
</comment>
<gene>
    <name evidence="1" type="ORF">Ctob_003717</name>
</gene>
<sequence length="182" mass="19815">MGGQSVSTLKNTTTHLGKQVGEWIGECRIVPSLGAPGFTIAMTEDPTLGTAKFPNVAKEDGLTVTLRNVKGNVTQFKVAFCDTHIDPYRCQFGTYKANFTAKHSNGFTTVFLPWDAFTDKWSPSTGEPTSHDPPNHYSLASISQVQLWVEGVAGDFHVEIEGIRADKKPMNVVEDTGADELP</sequence>
<accession>A0A0M0K1T1</accession>
<evidence type="ECO:0008006" key="3">
    <source>
        <dbReference type="Google" id="ProtNLM"/>
    </source>
</evidence>
<evidence type="ECO:0000313" key="1">
    <source>
        <dbReference type="EMBL" id="KOO32769.1"/>
    </source>
</evidence>
<keyword evidence="2" id="KW-1185">Reference proteome</keyword>
<protein>
    <recommendedName>
        <fullName evidence="3">NADH:ubiquinone oxidoreductase intermediate-associated protein 30 domain-containing protein</fullName>
    </recommendedName>
</protein>
<proteinExistence type="predicted"/>